<evidence type="ECO:0000313" key="3">
    <source>
        <dbReference type="EMBL" id="NEE03993.1"/>
    </source>
</evidence>
<dbReference type="GO" id="GO:0005886">
    <property type="term" value="C:plasma membrane"/>
    <property type="evidence" value="ECO:0007669"/>
    <property type="project" value="TreeGrafter"/>
</dbReference>
<dbReference type="GO" id="GO:0016853">
    <property type="term" value="F:isomerase activity"/>
    <property type="evidence" value="ECO:0007669"/>
    <property type="project" value="UniProtKB-KW"/>
</dbReference>
<dbReference type="NCBIfam" id="TIGR03083">
    <property type="entry name" value="maleylpyruvate isomerase family mycothiol-dependent enzyme"/>
    <property type="match status" value="1"/>
</dbReference>
<protein>
    <submittedName>
        <fullName evidence="3">Maleylpyruvate isomerase family mycothiol-dependent enzyme</fullName>
    </submittedName>
</protein>
<dbReference type="EMBL" id="JAAGOA010000028">
    <property type="protein sequence ID" value="NEE03993.1"/>
    <property type="molecule type" value="Genomic_DNA"/>
</dbReference>
<organism evidence="3 4">
    <name type="scientific">Phytoactinopolyspora halotolerans</name>
    <dbReference type="NCBI Taxonomy" id="1981512"/>
    <lineage>
        <taxon>Bacteria</taxon>
        <taxon>Bacillati</taxon>
        <taxon>Actinomycetota</taxon>
        <taxon>Actinomycetes</taxon>
        <taxon>Jiangellales</taxon>
        <taxon>Jiangellaceae</taxon>
        <taxon>Phytoactinopolyspora</taxon>
    </lineage>
</organism>
<dbReference type="RefSeq" id="WP_163744145.1">
    <property type="nucleotide sequence ID" value="NZ_JAAGOA010000028.1"/>
</dbReference>
<dbReference type="GO" id="GO:0046872">
    <property type="term" value="F:metal ion binding"/>
    <property type="evidence" value="ECO:0007669"/>
    <property type="project" value="InterPro"/>
</dbReference>
<dbReference type="Proteomes" id="UP000475214">
    <property type="component" value="Unassembled WGS sequence"/>
</dbReference>
<dbReference type="InterPro" id="IPR034660">
    <property type="entry name" value="DinB/YfiT-like"/>
</dbReference>
<evidence type="ECO:0000259" key="1">
    <source>
        <dbReference type="Pfam" id="PF07398"/>
    </source>
</evidence>
<name>A0A6L9SFV0_9ACTN</name>
<feature type="domain" description="MDMPI C-terminal" evidence="1">
    <location>
        <begin position="141"/>
        <end position="235"/>
    </location>
</feature>
<comment type="caution">
    <text evidence="3">The sequence shown here is derived from an EMBL/GenBank/DDBJ whole genome shotgun (WGS) entry which is preliminary data.</text>
</comment>
<dbReference type="PANTHER" id="PTHR40758">
    <property type="entry name" value="CONSERVED PROTEIN"/>
    <property type="match status" value="1"/>
</dbReference>
<evidence type="ECO:0000259" key="2">
    <source>
        <dbReference type="Pfam" id="PF11716"/>
    </source>
</evidence>
<keyword evidence="3" id="KW-0413">Isomerase</keyword>
<dbReference type="PANTHER" id="PTHR40758:SF1">
    <property type="entry name" value="CONSERVED PROTEIN"/>
    <property type="match status" value="1"/>
</dbReference>
<dbReference type="InterPro" id="IPR010872">
    <property type="entry name" value="MDMPI_C-term_domain"/>
</dbReference>
<dbReference type="Pfam" id="PF07398">
    <property type="entry name" value="MDMPI_C"/>
    <property type="match status" value="1"/>
</dbReference>
<accession>A0A6L9SFV0</accession>
<reference evidence="3 4" key="1">
    <citation type="submission" date="2020-02" db="EMBL/GenBank/DDBJ databases">
        <authorList>
            <person name="Li X.-J."/>
            <person name="Han X.-M."/>
        </authorList>
    </citation>
    <scope>NUCLEOTIDE SEQUENCE [LARGE SCALE GENOMIC DNA]</scope>
    <source>
        <strain evidence="3 4">CCTCC AB 2017055</strain>
    </source>
</reference>
<proteinExistence type="predicted"/>
<dbReference type="InterPro" id="IPR024344">
    <property type="entry name" value="MDMPI_metal-binding"/>
</dbReference>
<dbReference type="InterPro" id="IPR017517">
    <property type="entry name" value="Maleyloyr_isom"/>
</dbReference>
<keyword evidence="4" id="KW-1185">Reference proteome</keyword>
<dbReference type="AlphaFoldDB" id="A0A6L9SFV0"/>
<dbReference type="Pfam" id="PF11716">
    <property type="entry name" value="MDMPI_N"/>
    <property type="match status" value="1"/>
</dbReference>
<gene>
    <name evidence="3" type="ORF">G1H10_27875</name>
</gene>
<dbReference type="SUPFAM" id="SSF109854">
    <property type="entry name" value="DinB/YfiT-like putative metalloenzymes"/>
    <property type="match status" value="1"/>
</dbReference>
<feature type="domain" description="Mycothiol-dependent maleylpyruvate isomerase metal-binding" evidence="2">
    <location>
        <begin position="17"/>
        <end position="128"/>
    </location>
</feature>
<evidence type="ECO:0000313" key="4">
    <source>
        <dbReference type="Proteomes" id="UP000475214"/>
    </source>
</evidence>
<keyword evidence="3" id="KW-0670">Pyruvate</keyword>
<sequence>MRLSHERYIDHVRADAERIAAEAERGQDLAVPSCPGWTVRDVVEHTAEVYQHKVACMRDKRFPDPWPPERDDEPTLDYFRRSADELLTELSSRDPLEFAETWWWDERTVGFWGRRMAHETAIHRVDVELAHDALTPVDAALALDGIDEVLRLMLAGDWSDEPYRDASSAIVRARAADEAWRIVMEPMAVVAQVDRWPDMPVDATVTGEPSMLYLWLWRRGPGDSLTVDGDASVVDQLHARMAVATQ</sequence>